<evidence type="ECO:0000313" key="10">
    <source>
        <dbReference type="Proteomes" id="UP000007306"/>
    </source>
</evidence>
<evidence type="ECO:0008006" key="11">
    <source>
        <dbReference type="Google" id="ProtNLM"/>
    </source>
</evidence>
<dbReference type="SUPFAM" id="SSF50978">
    <property type="entry name" value="WD40 repeat-like"/>
    <property type="match status" value="1"/>
</dbReference>
<keyword evidence="3" id="KW-0677">Repeat</keyword>
<feature type="repeat" description="WD" evidence="7">
    <location>
        <begin position="634"/>
        <end position="676"/>
    </location>
</feature>
<feature type="compositionally biased region" description="Polar residues" evidence="8">
    <location>
        <begin position="394"/>
        <end position="407"/>
    </location>
</feature>
<dbReference type="PANTHER" id="PTHR45093:SF2">
    <property type="entry name" value="LISH DOMAIN-CONTAINING PROTEIN"/>
    <property type="match status" value="1"/>
</dbReference>
<evidence type="ECO:0000256" key="5">
    <source>
        <dbReference type="ARBA" id="ARBA00023163"/>
    </source>
</evidence>
<dbReference type="PANTHER" id="PTHR45093">
    <property type="entry name" value="TRANSCRIPTION ACTIVATOR MSS11"/>
    <property type="match status" value="1"/>
</dbReference>
<evidence type="ECO:0000256" key="7">
    <source>
        <dbReference type="PROSITE-ProRule" id="PRU00221"/>
    </source>
</evidence>
<dbReference type="Gramene" id="ORGLA01G0177500.1">
    <property type="protein sequence ID" value="ORGLA01G0177500.1"/>
    <property type="gene ID" value="ORGLA01G0177500"/>
</dbReference>
<dbReference type="Pfam" id="PF08513">
    <property type="entry name" value="LisH"/>
    <property type="match status" value="1"/>
</dbReference>
<reference evidence="9 10" key="2">
    <citation type="submission" date="2018-04" db="EMBL/GenBank/DDBJ databases">
        <title>OglaRS2 (Oryza glaberrima Reference Sequence Version 2).</title>
        <authorList>
            <person name="Zhang J."/>
            <person name="Kudrna D."/>
            <person name="Lee S."/>
            <person name="Talag J."/>
            <person name="Rajasekar S."/>
            <person name="Wing R.A."/>
        </authorList>
    </citation>
    <scope>NUCLEOTIDE SEQUENCE [LARGE SCALE GENOMIC DNA]</scope>
    <source>
        <strain evidence="9 10">cv. IRGC 96717</strain>
    </source>
</reference>
<keyword evidence="5" id="KW-0804">Transcription</keyword>
<dbReference type="Proteomes" id="UP000007306">
    <property type="component" value="Chromosome 1"/>
</dbReference>
<dbReference type="PROSITE" id="PS50896">
    <property type="entry name" value="LISH"/>
    <property type="match status" value="1"/>
</dbReference>
<dbReference type="InterPro" id="IPR001680">
    <property type="entry name" value="WD40_rpt"/>
</dbReference>
<evidence type="ECO:0000256" key="1">
    <source>
        <dbReference type="ARBA" id="ARBA00004123"/>
    </source>
</evidence>
<dbReference type="STRING" id="4538.I1NPI5"/>
<dbReference type="InterPro" id="IPR015943">
    <property type="entry name" value="WD40/YVTN_repeat-like_dom_sf"/>
</dbReference>
<feature type="region of interest" description="Disordered" evidence="8">
    <location>
        <begin position="429"/>
        <end position="475"/>
    </location>
</feature>
<organism evidence="9 10">
    <name type="scientific">Oryza glaberrima</name>
    <name type="common">African rice</name>
    <dbReference type="NCBI Taxonomy" id="4538"/>
    <lineage>
        <taxon>Eukaryota</taxon>
        <taxon>Viridiplantae</taxon>
        <taxon>Streptophyta</taxon>
        <taxon>Embryophyta</taxon>
        <taxon>Tracheophyta</taxon>
        <taxon>Spermatophyta</taxon>
        <taxon>Magnoliopsida</taxon>
        <taxon>Liliopsida</taxon>
        <taxon>Poales</taxon>
        <taxon>Poaceae</taxon>
        <taxon>BOP clade</taxon>
        <taxon>Oryzoideae</taxon>
        <taxon>Oryzeae</taxon>
        <taxon>Oryzinae</taxon>
        <taxon>Oryza</taxon>
    </lineage>
</organism>
<dbReference type="HOGENOM" id="CLU_000288_57_28_1"/>
<keyword evidence="4" id="KW-0805">Transcription regulation</keyword>
<sequence length="793" mass="88022">QNRLDIYIYDYFVKRNLQTTAKAFQSEGNVSMDPVAIDAPGGFLFEWWSIFWDIFIAQIDREHSDVATSYIETQQAKAEHKKQQQQQYHHQQHQHQQIQMQQMLLQRAAQQQQQLHRDGCHLLNGITSGFSGNDLLMRHNPATANAMAVKIYEERLKLPSQRDSLDEASIKLQQRYGEKYGQVLDLNQASLLKADTCGQSSGPILPGGIGDLSSTLQQVQARSPRLPILEQNIKTRINPILTNRDVISEGSLLGLQGSNHGGRNFMLKGWPLMQKPFLQSPQQFQQLQFLTPQQQLLLQTHQNMASLPANDVETRRLWMLHNNKNMAIHLDGQINNNSGHIIPNIGSPDQIGGSRNKIDMLIAKIAHLQQLQQQGHSQQQQLQQSTISHQQAQSLNQLHHQQAQSVGSMLDGSIPNSFGLVNRASKKRKKIVSSSGRANSSGTSNNVGSSSSSAPSIPFTHTPGDAMSMPQLKYNGGKSKSLSMFGYDDTKSLISPANPPGDVDQLQEDGSLDENVESFLSQEDMDPQETMGHCMDASKGFGFIEVAKARASTNKVDCCHFSSDGKLLATGGHDKKVVLWFTDDLNIKATLEEHSMIITDVRFSSIMTRLATSSFDKTIRVWDANNPEYSLHTFIGHSTSVVSLDFHPNKEDIICSCDSDGEVRCWSIDNGSCVNCVRVFNGGAIQLRFQPHHGKYLAVVSEKMISILDAETLHIYRSDLQGHLKNIHSVCWDATGGYLASVSEDSIKYLELWDIRENNIVTINNAHDGMIPSLAASNASGLIASIIIGQNGS</sequence>
<dbReference type="eggNOG" id="KOG0266">
    <property type="taxonomic scope" value="Eukaryota"/>
</dbReference>
<dbReference type="PROSITE" id="PS50082">
    <property type="entry name" value="WD_REPEATS_2"/>
    <property type="match status" value="3"/>
</dbReference>
<feature type="repeat" description="WD" evidence="7">
    <location>
        <begin position="591"/>
        <end position="632"/>
    </location>
</feature>
<dbReference type="EnsemblPlants" id="ORGLA01G0177500.1">
    <property type="protein sequence ID" value="ORGLA01G0177500.1"/>
    <property type="gene ID" value="ORGLA01G0177500"/>
</dbReference>
<feature type="compositionally biased region" description="Low complexity" evidence="8">
    <location>
        <begin position="433"/>
        <end position="453"/>
    </location>
</feature>
<dbReference type="GO" id="GO:0005634">
    <property type="term" value="C:nucleus"/>
    <property type="evidence" value="ECO:0007669"/>
    <property type="project" value="UniProtKB-SubCell"/>
</dbReference>
<keyword evidence="2 7" id="KW-0853">WD repeat</keyword>
<dbReference type="CDD" id="cd00200">
    <property type="entry name" value="WD40"/>
    <property type="match status" value="1"/>
</dbReference>
<evidence type="ECO:0000313" key="9">
    <source>
        <dbReference type="EnsemblPlants" id="ORGLA01G0177500.1"/>
    </source>
</evidence>
<keyword evidence="6" id="KW-0539">Nucleus</keyword>
<evidence type="ECO:0000256" key="4">
    <source>
        <dbReference type="ARBA" id="ARBA00023015"/>
    </source>
</evidence>
<feature type="region of interest" description="Disordered" evidence="8">
    <location>
        <begin position="376"/>
        <end position="410"/>
    </location>
</feature>
<dbReference type="Pfam" id="PF00400">
    <property type="entry name" value="WD40"/>
    <property type="match status" value="4"/>
</dbReference>
<dbReference type="Gene3D" id="2.130.10.10">
    <property type="entry name" value="YVTN repeat-like/Quinoprotein amine dehydrogenase"/>
    <property type="match status" value="2"/>
</dbReference>
<dbReference type="InterPro" id="IPR006594">
    <property type="entry name" value="LisH"/>
</dbReference>
<evidence type="ECO:0000256" key="8">
    <source>
        <dbReference type="SAM" id="MobiDB-lite"/>
    </source>
</evidence>
<dbReference type="InterPro" id="IPR019775">
    <property type="entry name" value="WD40_repeat_CS"/>
</dbReference>
<accession>I1NPI5</accession>
<dbReference type="SMART" id="SM00320">
    <property type="entry name" value="WD40"/>
    <property type="match status" value="5"/>
</dbReference>
<dbReference type="OMA" id="GWPLMQK"/>
<comment type="subcellular location">
    <subcellularLocation>
        <location evidence="1">Nucleus</location>
    </subcellularLocation>
</comment>
<dbReference type="PROSITE" id="PS50294">
    <property type="entry name" value="WD_REPEATS_REGION"/>
    <property type="match status" value="2"/>
</dbReference>
<feature type="compositionally biased region" description="Low complexity" evidence="8">
    <location>
        <begin position="376"/>
        <end position="393"/>
    </location>
</feature>
<dbReference type="PROSITE" id="PS00678">
    <property type="entry name" value="WD_REPEATS_1"/>
    <property type="match status" value="1"/>
</dbReference>
<name>I1NPI5_ORYGL</name>
<keyword evidence="10" id="KW-1185">Reference proteome</keyword>
<evidence type="ECO:0000256" key="3">
    <source>
        <dbReference type="ARBA" id="ARBA00022737"/>
    </source>
</evidence>
<reference evidence="9" key="1">
    <citation type="submission" date="2015-06" db="UniProtKB">
        <authorList>
            <consortium name="EnsemblPlants"/>
        </authorList>
    </citation>
    <scope>IDENTIFICATION</scope>
</reference>
<evidence type="ECO:0000256" key="6">
    <source>
        <dbReference type="ARBA" id="ARBA00023242"/>
    </source>
</evidence>
<protein>
    <recommendedName>
        <fullName evidence="11">LisH domain-containing protein</fullName>
    </recommendedName>
</protein>
<evidence type="ECO:0000256" key="2">
    <source>
        <dbReference type="ARBA" id="ARBA00022574"/>
    </source>
</evidence>
<dbReference type="InterPro" id="IPR036322">
    <property type="entry name" value="WD40_repeat_dom_sf"/>
</dbReference>
<proteinExistence type="predicted"/>
<feature type="repeat" description="WD" evidence="7">
    <location>
        <begin position="549"/>
        <end position="580"/>
    </location>
</feature>
<dbReference type="AlphaFoldDB" id="I1NPI5"/>